<dbReference type="InterPro" id="IPR009880">
    <property type="entry name" value="Glyoxal_oxidase_N"/>
</dbReference>
<name>A0ABW7Z4G3_9ACTN</name>
<accession>A0ABW7Z4G3</accession>
<evidence type="ECO:0000313" key="5">
    <source>
        <dbReference type="Proteomes" id="UP001612741"/>
    </source>
</evidence>
<dbReference type="PANTHER" id="PTHR32208">
    <property type="entry name" value="SECRETED PROTEIN-RELATED"/>
    <property type="match status" value="1"/>
</dbReference>
<comment type="caution">
    <text evidence="4">The sequence shown here is derived from an EMBL/GenBank/DDBJ whole genome shotgun (WGS) entry which is preliminary data.</text>
</comment>
<dbReference type="PROSITE" id="PS51318">
    <property type="entry name" value="TAT"/>
    <property type="match status" value="1"/>
</dbReference>
<dbReference type="InterPro" id="IPR013783">
    <property type="entry name" value="Ig-like_fold"/>
</dbReference>
<dbReference type="SUPFAM" id="SSF81296">
    <property type="entry name" value="E set domains"/>
    <property type="match status" value="1"/>
</dbReference>
<organism evidence="4 5">
    <name type="scientific">Nonomuraea typhae</name>
    <dbReference type="NCBI Taxonomy" id="2603600"/>
    <lineage>
        <taxon>Bacteria</taxon>
        <taxon>Bacillati</taxon>
        <taxon>Actinomycetota</taxon>
        <taxon>Actinomycetes</taxon>
        <taxon>Streptosporangiales</taxon>
        <taxon>Streptosporangiaceae</taxon>
        <taxon>Nonomuraea</taxon>
    </lineage>
</organism>
<evidence type="ECO:0000259" key="3">
    <source>
        <dbReference type="Pfam" id="PF09118"/>
    </source>
</evidence>
<dbReference type="PANTHER" id="PTHR32208:SF21">
    <property type="entry name" value="LOW QUALITY PROTEIN: ALDEHYDE OXIDASE GLOX-LIKE"/>
    <property type="match status" value="1"/>
</dbReference>
<dbReference type="Proteomes" id="UP001612741">
    <property type="component" value="Unassembled WGS sequence"/>
</dbReference>
<dbReference type="Pfam" id="PF07250">
    <property type="entry name" value="Glyoxal_oxid_N"/>
    <property type="match status" value="1"/>
</dbReference>
<sequence length="719" mass="77299">MHEPPLTVRAGGLSRRRLLAGAGAAVLLAGCGAGPGFIDVSDPGLLRYGVTVHLVLGQGGHTLQLGSTRDTTATAITARAERGRVRIDGGEAAGQVGGQTGAPLHWSLTLTPTAVGRPREPGDVVIVTTRHGRLRVEVWIEPPGGAWTGGGHGGSPLDLGVVAVHAALMGAPGRTAEIVMWSPPRSRDASGAVRFVEHDGHRFDQWDYADVRNVEIRALDLARMTTRSRSEEESGLRPENLFCVGQAHLADGRLLTAGGHVGGLFPEANFIHVYNSGIAAGGWTRPAIRLREARWYPTVVTMPDGRPLVLSGAAAALTQGIESILLRFYENLHNTYELLDERGDAFIDLGDRLPELTDRTGLPGERPLATYPAAFTLPGAGPGGVLFLQEADRGWLYTYEPDRRHPLVRAGRRYDMPGTGSRSYPHYGSAVLLPFRDGDTGHTVLVAGGQDESVTDHKRLDDAAAATGSTVLFGYRRDADLTAQPGWRHGPAMRHPRMLCDATILPDGTVLVTGGVSRGWANRSVPEDAVRQAELYDPDADAFRPMAAARLDRRYHSTTLLLPDASVMAMGSTGGFTPGTDRRGRPWTQAHTQAERFLPPYLWRSAPPVIERVTAAVPLDRLGYGGQLDVHTRGRHLEAITVELVRPGAVTHGFNTGQRLIVLTAAEHTRDSAAGADSRWRTRVRLPADPAAAPPGVYMLFVVNERAVPSTAVFVRLAR</sequence>
<evidence type="ECO:0000259" key="2">
    <source>
        <dbReference type="Pfam" id="PF07250"/>
    </source>
</evidence>
<dbReference type="Pfam" id="PF09118">
    <property type="entry name" value="GO-like_E_set"/>
    <property type="match status" value="1"/>
</dbReference>
<dbReference type="InterPro" id="IPR006311">
    <property type="entry name" value="TAT_signal"/>
</dbReference>
<dbReference type="CDD" id="cd02851">
    <property type="entry name" value="E_set_GO_C"/>
    <property type="match status" value="1"/>
</dbReference>
<evidence type="ECO:0000256" key="1">
    <source>
        <dbReference type="ARBA" id="ARBA00022729"/>
    </source>
</evidence>
<proteinExistence type="predicted"/>
<dbReference type="RefSeq" id="WP_397088848.1">
    <property type="nucleotide sequence ID" value="NZ_JBITGY010000011.1"/>
</dbReference>
<protein>
    <submittedName>
        <fullName evidence="4">Galactose oxidase-like domain-containing protein</fullName>
    </submittedName>
</protein>
<dbReference type="InterPro" id="IPR015202">
    <property type="entry name" value="GO-like_E_set"/>
</dbReference>
<dbReference type="Gene3D" id="2.130.10.80">
    <property type="entry name" value="Galactose oxidase/kelch, beta-propeller"/>
    <property type="match status" value="1"/>
</dbReference>
<keyword evidence="1" id="KW-0732">Signal</keyword>
<dbReference type="InterPro" id="IPR037293">
    <property type="entry name" value="Gal_Oxidase_central_sf"/>
</dbReference>
<dbReference type="EMBL" id="JBITGY010000011">
    <property type="protein sequence ID" value="MFI6503067.1"/>
    <property type="molecule type" value="Genomic_DNA"/>
</dbReference>
<feature type="domain" description="Glyoxal oxidase N-terminal" evidence="2">
    <location>
        <begin position="414"/>
        <end position="573"/>
    </location>
</feature>
<keyword evidence="5" id="KW-1185">Reference proteome</keyword>
<dbReference type="SUPFAM" id="SSF50965">
    <property type="entry name" value="Galactose oxidase, central domain"/>
    <property type="match status" value="1"/>
</dbReference>
<gene>
    <name evidence="4" type="ORF">ACIBG2_37195</name>
</gene>
<reference evidence="4 5" key="1">
    <citation type="submission" date="2024-10" db="EMBL/GenBank/DDBJ databases">
        <title>The Natural Products Discovery Center: Release of the First 8490 Sequenced Strains for Exploring Actinobacteria Biosynthetic Diversity.</title>
        <authorList>
            <person name="Kalkreuter E."/>
            <person name="Kautsar S.A."/>
            <person name="Yang D."/>
            <person name="Bader C.D."/>
            <person name="Teijaro C.N."/>
            <person name="Fluegel L."/>
            <person name="Davis C.M."/>
            <person name="Simpson J.R."/>
            <person name="Lauterbach L."/>
            <person name="Steele A.D."/>
            <person name="Gui C."/>
            <person name="Meng S."/>
            <person name="Li G."/>
            <person name="Viehrig K."/>
            <person name="Ye F."/>
            <person name="Su P."/>
            <person name="Kiefer A.F."/>
            <person name="Nichols A."/>
            <person name="Cepeda A.J."/>
            <person name="Yan W."/>
            <person name="Fan B."/>
            <person name="Jiang Y."/>
            <person name="Adhikari A."/>
            <person name="Zheng C.-J."/>
            <person name="Schuster L."/>
            <person name="Cowan T.M."/>
            <person name="Smanski M.J."/>
            <person name="Chevrette M.G."/>
            <person name="De Carvalho L.P.S."/>
            <person name="Shen B."/>
        </authorList>
    </citation>
    <scope>NUCLEOTIDE SEQUENCE [LARGE SCALE GENOMIC DNA]</scope>
    <source>
        <strain evidence="4 5">NPDC050545</strain>
    </source>
</reference>
<evidence type="ECO:0000313" key="4">
    <source>
        <dbReference type="EMBL" id="MFI6503067.1"/>
    </source>
</evidence>
<feature type="domain" description="Galactose oxidase-like Early set" evidence="3">
    <location>
        <begin position="620"/>
        <end position="716"/>
    </location>
</feature>
<dbReference type="InterPro" id="IPR014756">
    <property type="entry name" value="Ig_E-set"/>
</dbReference>
<dbReference type="InterPro" id="IPR011043">
    <property type="entry name" value="Gal_Oxase/kelch_b-propeller"/>
</dbReference>
<dbReference type="Gene3D" id="2.60.40.10">
    <property type="entry name" value="Immunoglobulins"/>
    <property type="match status" value="1"/>
</dbReference>